<dbReference type="RefSeq" id="WP_071835095.1">
    <property type="nucleotide sequence ID" value="NZ_LSRP01000119.1"/>
</dbReference>
<evidence type="ECO:0000313" key="2">
    <source>
        <dbReference type="Proteomes" id="UP000182661"/>
    </source>
</evidence>
<organism evidence="1 2">
    <name type="scientific">Pararhizobium antarcticum</name>
    <dbReference type="NCBI Taxonomy" id="1798805"/>
    <lineage>
        <taxon>Bacteria</taxon>
        <taxon>Pseudomonadati</taxon>
        <taxon>Pseudomonadota</taxon>
        <taxon>Alphaproteobacteria</taxon>
        <taxon>Hyphomicrobiales</taxon>
        <taxon>Rhizobiaceae</taxon>
        <taxon>Rhizobium/Agrobacterium group</taxon>
        <taxon>Pararhizobium</taxon>
    </lineage>
</organism>
<proteinExistence type="predicted"/>
<name>A0A657LMG1_9HYPH</name>
<dbReference type="InterPro" id="IPR021295">
    <property type="entry name" value="DUF2867"/>
</dbReference>
<dbReference type="Pfam" id="PF11066">
    <property type="entry name" value="DUF2867"/>
    <property type="match status" value="1"/>
</dbReference>
<sequence>MKPHRVSAFLPDDRLPHADWADRYEIEVAGSTLTPIASAGLVLGHAPAWVRRLLALRNAIVSRLGLKSAEMSLGDRNALGGFPVLSESAHEAVLGLDDSHLDFRLVVDVRSNASSGQTVGVTTLVFRKNLFGHVYIATITPFHRIIVRTLLAGLARRPA</sequence>
<evidence type="ECO:0000313" key="1">
    <source>
        <dbReference type="EMBL" id="OJF91888.1"/>
    </source>
</evidence>
<protein>
    <recommendedName>
        <fullName evidence="3">DUF2867 domain-containing protein</fullName>
    </recommendedName>
</protein>
<dbReference type="OrthoDB" id="7058586at2"/>
<gene>
    <name evidence="1" type="ORF">AX760_22850</name>
</gene>
<dbReference type="AlphaFoldDB" id="A0A657LMG1"/>
<dbReference type="EMBL" id="LSRP01000119">
    <property type="protein sequence ID" value="OJF91888.1"/>
    <property type="molecule type" value="Genomic_DNA"/>
</dbReference>
<keyword evidence="2" id="KW-1185">Reference proteome</keyword>
<evidence type="ECO:0008006" key="3">
    <source>
        <dbReference type="Google" id="ProtNLM"/>
    </source>
</evidence>
<accession>A0A657LMG1</accession>
<comment type="caution">
    <text evidence="1">The sequence shown here is derived from an EMBL/GenBank/DDBJ whole genome shotgun (WGS) entry which is preliminary data.</text>
</comment>
<reference evidence="1 2" key="1">
    <citation type="submission" date="2016-02" db="EMBL/GenBank/DDBJ databases">
        <title>Genome sequencing of a beta-galactosidase producing bacteria Rhizobium sp. 59.</title>
        <authorList>
            <person name="Wang D."/>
            <person name="Kot W."/>
            <person name="Qin Y."/>
            <person name="Hansen L."/>
            <person name="Naqvi K."/>
            <person name="Rensing C."/>
        </authorList>
    </citation>
    <scope>NUCLEOTIDE SEQUENCE [LARGE SCALE GENOMIC DNA]</scope>
    <source>
        <strain evidence="1 2">59</strain>
    </source>
</reference>
<dbReference type="Proteomes" id="UP000182661">
    <property type="component" value="Unassembled WGS sequence"/>
</dbReference>